<evidence type="ECO:0000313" key="3">
    <source>
        <dbReference type="Proteomes" id="UP000811246"/>
    </source>
</evidence>
<sequence length="260" mass="28654">MRPKPTKGTTVRLRGSQVLWLPFDGPTQYRGLLYFERKKGSVGRPTRLAAADGGPNGMVRGQPFEGLVEGTTITFGDKDEEGILHPHDDALVVTMQIMNFTTRRVLIDNGSLANILFWKAFVRLGINLNRLRLAPMPLKGFIRDIVQPMGAITISLLARKAPRTSATMADFLVVKAFSSYNAILGCSTLNSLRVVTSTYHLKMKFPKNLGVGEVAWECYSLRHEVKEVKMVGEAGDVAGPPSMPTLAKRDEGVRDEQALL</sequence>
<accession>A0A922JD18</accession>
<dbReference type="AlphaFoldDB" id="A0A922JD18"/>
<organism evidence="2 3">
    <name type="scientific">Carya illinoinensis</name>
    <name type="common">Pecan</name>
    <dbReference type="NCBI Taxonomy" id="32201"/>
    <lineage>
        <taxon>Eukaryota</taxon>
        <taxon>Viridiplantae</taxon>
        <taxon>Streptophyta</taxon>
        <taxon>Embryophyta</taxon>
        <taxon>Tracheophyta</taxon>
        <taxon>Spermatophyta</taxon>
        <taxon>Magnoliopsida</taxon>
        <taxon>eudicotyledons</taxon>
        <taxon>Gunneridae</taxon>
        <taxon>Pentapetalae</taxon>
        <taxon>rosids</taxon>
        <taxon>fabids</taxon>
        <taxon>Fagales</taxon>
        <taxon>Juglandaceae</taxon>
        <taxon>Carya</taxon>
    </lineage>
</organism>
<feature type="compositionally biased region" description="Basic and acidic residues" evidence="1">
    <location>
        <begin position="247"/>
        <end position="260"/>
    </location>
</feature>
<dbReference type="PANTHER" id="PTHR33240:SF17">
    <property type="entry name" value="EUKARYOTIC PEPTIDE CHAIN RELEASE FACTOR GTP-BINDING SUBUNIT-LIKE"/>
    <property type="match status" value="1"/>
</dbReference>
<evidence type="ECO:0000256" key="1">
    <source>
        <dbReference type="SAM" id="MobiDB-lite"/>
    </source>
</evidence>
<evidence type="ECO:0000313" key="2">
    <source>
        <dbReference type="EMBL" id="KAG6703160.1"/>
    </source>
</evidence>
<gene>
    <name evidence="2" type="ORF">I3842_07G071200</name>
</gene>
<dbReference type="PANTHER" id="PTHR33240">
    <property type="entry name" value="OS08G0508500 PROTEIN"/>
    <property type="match status" value="1"/>
</dbReference>
<proteinExistence type="predicted"/>
<dbReference type="Proteomes" id="UP000811246">
    <property type="component" value="Chromosome 7"/>
</dbReference>
<protein>
    <submittedName>
        <fullName evidence="2">Uncharacterized protein</fullName>
    </submittedName>
</protein>
<reference evidence="2" key="1">
    <citation type="submission" date="2021-01" db="EMBL/GenBank/DDBJ databases">
        <authorList>
            <person name="Lovell J.T."/>
            <person name="Bentley N."/>
            <person name="Bhattarai G."/>
            <person name="Jenkins J.W."/>
            <person name="Sreedasyam A."/>
            <person name="Alarcon Y."/>
            <person name="Bock C."/>
            <person name="Boston L."/>
            <person name="Carlson J."/>
            <person name="Cervantes K."/>
            <person name="Clermont K."/>
            <person name="Krom N."/>
            <person name="Kubenka K."/>
            <person name="Mamidi S."/>
            <person name="Mattison C."/>
            <person name="Monteros M."/>
            <person name="Pisani C."/>
            <person name="Plott C."/>
            <person name="Rajasekar S."/>
            <person name="Rhein H.S."/>
            <person name="Rohla C."/>
            <person name="Song M."/>
            <person name="Hilaire R.S."/>
            <person name="Shu S."/>
            <person name="Wells L."/>
            <person name="Wang X."/>
            <person name="Webber J."/>
            <person name="Heerema R.J."/>
            <person name="Klein P."/>
            <person name="Conner P."/>
            <person name="Grauke L."/>
            <person name="Grimwood J."/>
            <person name="Schmutz J."/>
            <person name="Randall J.J."/>
        </authorList>
    </citation>
    <scope>NUCLEOTIDE SEQUENCE</scope>
    <source>
        <tissue evidence="2">Leaf</tissue>
    </source>
</reference>
<name>A0A922JD18_CARIL</name>
<dbReference type="EMBL" id="CM031831">
    <property type="protein sequence ID" value="KAG6703160.1"/>
    <property type="molecule type" value="Genomic_DNA"/>
</dbReference>
<feature type="region of interest" description="Disordered" evidence="1">
    <location>
        <begin position="235"/>
        <end position="260"/>
    </location>
</feature>
<comment type="caution">
    <text evidence="2">The sequence shown here is derived from an EMBL/GenBank/DDBJ whole genome shotgun (WGS) entry which is preliminary data.</text>
</comment>